<dbReference type="Proteomes" id="UP001165143">
    <property type="component" value="Unassembled WGS sequence"/>
</dbReference>
<dbReference type="RefSeq" id="WP_285679508.1">
    <property type="nucleotide sequence ID" value="NZ_BSRX01000035.1"/>
</dbReference>
<keyword evidence="2" id="KW-0812">Transmembrane</keyword>
<comment type="caution">
    <text evidence="4">The sequence shown here is derived from an EMBL/GenBank/DDBJ whole genome shotgun (WGS) entry which is preliminary data.</text>
</comment>
<feature type="region of interest" description="Disordered" evidence="1">
    <location>
        <begin position="1"/>
        <end position="21"/>
    </location>
</feature>
<feature type="domain" description="DUF2510" evidence="3">
    <location>
        <begin position="7"/>
        <end position="33"/>
    </location>
</feature>
<evidence type="ECO:0000313" key="4">
    <source>
        <dbReference type="EMBL" id="GLW57200.1"/>
    </source>
</evidence>
<accession>A0A9W6PJ55</accession>
<dbReference type="Pfam" id="PF10708">
    <property type="entry name" value="DUF2510"/>
    <property type="match status" value="1"/>
</dbReference>
<feature type="region of interest" description="Disordered" evidence="1">
    <location>
        <begin position="34"/>
        <end position="82"/>
    </location>
</feature>
<organism evidence="4 5">
    <name type="scientific">Kitasatospora phosalacinea</name>
    <dbReference type="NCBI Taxonomy" id="2065"/>
    <lineage>
        <taxon>Bacteria</taxon>
        <taxon>Bacillati</taxon>
        <taxon>Actinomycetota</taxon>
        <taxon>Actinomycetes</taxon>
        <taxon>Kitasatosporales</taxon>
        <taxon>Streptomycetaceae</taxon>
        <taxon>Kitasatospora</taxon>
    </lineage>
</organism>
<proteinExistence type="predicted"/>
<evidence type="ECO:0000256" key="1">
    <source>
        <dbReference type="SAM" id="MobiDB-lite"/>
    </source>
</evidence>
<name>A0A9W6PJ55_9ACTN</name>
<feature type="compositionally biased region" description="Pro residues" evidence="1">
    <location>
        <begin position="48"/>
        <end position="77"/>
    </location>
</feature>
<dbReference type="EMBL" id="BSRX01000035">
    <property type="protein sequence ID" value="GLW57200.1"/>
    <property type="molecule type" value="Genomic_DNA"/>
</dbReference>
<sequence length="321" mass="32958">MSTPTPPGWYPVPGTGQERWWDGTAWTDSHRQAGLVNDAVTQSWQAAPGPPPPAPPSQPPSHPPFHPPFQPPGPPPGRSGRGPLIAAVSAAVVLLAGAVGTVVWALQPADPKKASPAPNVTVDVSTPAPSDPPDSPSDSPSPDATETDDTGSDDTGSSPDPALQIADETHHWGVPLPDGWIAQSATDRASVVEVTGQYACEQSESLCLRGQFAITTDSVDAADAQAAAEQAMTDFAAVAFGTLRSHREESAGTLTVAGSEGWAIRWYLEPEQGAAGFAVVAAVPDPDGSGYVILRGGVDDDPKAPDPAVLDDIIQGITSTG</sequence>
<feature type="region of interest" description="Disordered" evidence="1">
    <location>
        <begin position="110"/>
        <end position="163"/>
    </location>
</feature>
<evidence type="ECO:0000313" key="5">
    <source>
        <dbReference type="Proteomes" id="UP001165143"/>
    </source>
</evidence>
<dbReference type="InterPro" id="IPR018929">
    <property type="entry name" value="DUF2510"/>
</dbReference>
<dbReference type="AlphaFoldDB" id="A0A9W6PJ55"/>
<feature type="transmembrane region" description="Helical" evidence="2">
    <location>
        <begin position="84"/>
        <end position="106"/>
    </location>
</feature>
<gene>
    <name evidence="4" type="ORF">Kpho01_52110</name>
</gene>
<evidence type="ECO:0000259" key="3">
    <source>
        <dbReference type="Pfam" id="PF10708"/>
    </source>
</evidence>
<reference evidence="4" key="1">
    <citation type="submission" date="2023-02" db="EMBL/GenBank/DDBJ databases">
        <title>Kitasatospora phosalacinea NBRC 14362.</title>
        <authorList>
            <person name="Ichikawa N."/>
            <person name="Sato H."/>
            <person name="Tonouchi N."/>
        </authorList>
    </citation>
    <scope>NUCLEOTIDE SEQUENCE</scope>
    <source>
        <strain evidence="4">NBRC 14362</strain>
    </source>
</reference>
<evidence type="ECO:0000256" key="2">
    <source>
        <dbReference type="SAM" id="Phobius"/>
    </source>
</evidence>
<keyword evidence="2" id="KW-1133">Transmembrane helix</keyword>
<protein>
    <submittedName>
        <fullName evidence="4">Membrane protein</fullName>
    </submittedName>
</protein>
<dbReference type="PRINTS" id="PR01217">
    <property type="entry name" value="PRICHEXTENSN"/>
</dbReference>
<keyword evidence="2" id="KW-0472">Membrane</keyword>
<feature type="compositionally biased region" description="Pro residues" evidence="1">
    <location>
        <begin position="1"/>
        <end position="10"/>
    </location>
</feature>